<feature type="region of interest" description="Disordered" evidence="1">
    <location>
        <begin position="1"/>
        <end position="75"/>
    </location>
</feature>
<accession>A0A5E4AI43</accession>
<gene>
    <name evidence="2" type="ORF">MONAX_5E018991</name>
</gene>
<evidence type="ECO:0000256" key="1">
    <source>
        <dbReference type="SAM" id="MobiDB-lite"/>
    </source>
</evidence>
<keyword evidence="3" id="KW-1185">Reference proteome</keyword>
<organism evidence="2 3">
    <name type="scientific">Marmota monax</name>
    <name type="common">Woodchuck</name>
    <dbReference type="NCBI Taxonomy" id="9995"/>
    <lineage>
        <taxon>Eukaryota</taxon>
        <taxon>Metazoa</taxon>
        <taxon>Chordata</taxon>
        <taxon>Craniata</taxon>
        <taxon>Vertebrata</taxon>
        <taxon>Euteleostomi</taxon>
        <taxon>Mammalia</taxon>
        <taxon>Eutheria</taxon>
        <taxon>Euarchontoglires</taxon>
        <taxon>Glires</taxon>
        <taxon>Rodentia</taxon>
        <taxon>Sciuromorpha</taxon>
        <taxon>Sciuridae</taxon>
        <taxon>Xerinae</taxon>
        <taxon>Marmotini</taxon>
        <taxon>Marmota</taxon>
    </lineage>
</organism>
<protein>
    <submittedName>
        <fullName evidence="2">Uncharacterized protein</fullName>
    </submittedName>
</protein>
<dbReference type="EMBL" id="CABDUW010000073">
    <property type="protein sequence ID" value="VTJ57047.1"/>
    <property type="molecule type" value="Genomic_DNA"/>
</dbReference>
<proteinExistence type="predicted"/>
<feature type="compositionally biased region" description="Low complexity" evidence="1">
    <location>
        <begin position="49"/>
        <end position="58"/>
    </location>
</feature>
<comment type="caution">
    <text evidence="2">The sequence shown here is derived from an EMBL/GenBank/DDBJ whole genome shotgun (WGS) entry which is preliminary data.</text>
</comment>
<evidence type="ECO:0000313" key="3">
    <source>
        <dbReference type="Proteomes" id="UP000335636"/>
    </source>
</evidence>
<dbReference type="AlphaFoldDB" id="A0A5E4AI43"/>
<name>A0A5E4AI43_MARMO</name>
<feature type="compositionally biased region" description="Basic and acidic residues" evidence="1">
    <location>
        <begin position="1"/>
        <end position="16"/>
    </location>
</feature>
<reference evidence="2" key="1">
    <citation type="submission" date="2019-04" db="EMBL/GenBank/DDBJ databases">
        <authorList>
            <person name="Alioto T."/>
            <person name="Alioto T."/>
        </authorList>
    </citation>
    <scope>NUCLEOTIDE SEQUENCE [LARGE SCALE GENOMIC DNA]</scope>
</reference>
<sequence length="75" mass="7969">MEEPEQQREHGRESAKGRGAGGAAARRLESPPRGPRRRQQARFTGGLQGLPLLLLRPTVRPRPPSPAAAAATAAP</sequence>
<evidence type="ECO:0000313" key="2">
    <source>
        <dbReference type="EMBL" id="VTJ57047.1"/>
    </source>
</evidence>
<dbReference type="Proteomes" id="UP000335636">
    <property type="component" value="Unassembled WGS sequence"/>
</dbReference>